<feature type="coiled-coil region" evidence="8">
    <location>
        <begin position="504"/>
        <end position="599"/>
    </location>
</feature>
<dbReference type="InterPro" id="IPR002625">
    <property type="entry name" value="Smr_dom"/>
</dbReference>
<feature type="region of interest" description="Disordered" evidence="9">
    <location>
        <begin position="616"/>
        <end position="636"/>
    </location>
</feature>
<keyword evidence="12" id="KW-1185">Reference proteome</keyword>
<dbReference type="GO" id="GO:0016887">
    <property type="term" value="F:ATP hydrolysis activity"/>
    <property type="evidence" value="ECO:0007669"/>
    <property type="project" value="InterPro"/>
</dbReference>
<dbReference type="PANTHER" id="PTHR48466">
    <property type="entry name" value="OS10G0509000 PROTEIN-RELATED"/>
    <property type="match status" value="1"/>
</dbReference>
<evidence type="ECO:0000313" key="11">
    <source>
        <dbReference type="EMBL" id="KUO94854.1"/>
    </source>
</evidence>
<dbReference type="EC" id="3.6.4.-" evidence="7"/>
<evidence type="ECO:0000256" key="9">
    <source>
        <dbReference type="SAM" id="MobiDB-lite"/>
    </source>
</evidence>
<keyword evidence="7" id="KW-0540">Nuclease</keyword>
<dbReference type="InterPro" id="IPR046893">
    <property type="entry name" value="MSSS"/>
</dbReference>
<protein>
    <recommendedName>
        <fullName evidence="7">Endonuclease MutS2</fullName>
        <ecNumber evidence="7">3.1.-.-</ecNumber>
    </recommendedName>
    <alternativeName>
        <fullName evidence="7">Ribosome-associated protein quality control-upstream factor</fullName>
        <shortName evidence="7">RQC-upstream factor</shortName>
        <shortName evidence="7">RqcU</shortName>
        <ecNumber evidence="7">3.6.4.-</ecNumber>
    </alternativeName>
</protein>
<dbReference type="CDD" id="cd03280">
    <property type="entry name" value="ABC_MutS2"/>
    <property type="match status" value="1"/>
</dbReference>
<evidence type="ECO:0000256" key="7">
    <source>
        <dbReference type="HAMAP-Rule" id="MF_00092"/>
    </source>
</evidence>
<dbReference type="SMART" id="SM00463">
    <property type="entry name" value="SMR"/>
    <property type="match status" value="1"/>
</dbReference>
<dbReference type="FunFam" id="3.40.50.300:FF:000830">
    <property type="entry name" value="Endonuclease MutS2"/>
    <property type="match status" value="1"/>
</dbReference>
<evidence type="ECO:0000256" key="5">
    <source>
        <dbReference type="ARBA" id="ARBA00022884"/>
    </source>
</evidence>
<comment type="function">
    <text evidence="7">Endonuclease that is involved in the suppression of homologous recombination and thus may have a key role in the control of bacterial genetic diversity.</text>
</comment>
<dbReference type="InterPro" id="IPR000432">
    <property type="entry name" value="DNA_mismatch_repair_MutS_C"/>
</dbReference>
<evidence type="ECO:0000256" key="8">
    <source>
        <dbReference type="SAM" id="Coils"/>
    </source>
</evidence>
<dbReference type="GO" id="GO:0005524">
    <property type="term" value="F:ATP binding"/>
    <property type="evidence" value="ECO:0007669"/>
    <property type="project" value="UniProtKB-UniRule"/>
</dbReference>
<reference evidence="11 12" key="1">
    <citation type="submission" date="2015-12" db="EMBL/GenBank/DDBJ databases">
        <title>Draft genome sequence of Acidibacillus ferrooxidans ITV001, isolated from a chalcopyrite acid mine drainage site in Brazil.</title>
        <authorList>
            <person name="Dall'Agnol H."/>
            <person name="Nancucheo I."/>
            <person name="Johnson B."/>
            <person name="Oliveira R."/>
            <person name="Leite L."/>
            <person name="Pylro V."/>
            <person name="Nunes G.L."/>
            <person name="Tzotzos G."/>
            <person name="Fernandes G.R."/>
            <person name="Dutra J."/>
            <person name="Orellana S.C."/>
            <person name="Oliveira G."/>
        </authorList>
    </citation>
    <scope>NUCLEOTIDE SEQUENCE [LARGE SCALE GENOMIC DNA]</scope>
    <source>
        <strain evidence="12">ITV01</strain>
    </source>
</reference>
<dbReference type="Pfam" id="PF20297">
    <property type="entry name" value="MSSS"/>
    <property type="match status" value="1"/>
</dbReference>
<dbReference type="GO" id="GO:0019843">
    <property type="term" value="F:rRNA binding"/>
    <property type="evidence" value="ECO:0007669"/>
    <property type="project" value="UniProtKB-UniRule"/>
</dbReference>
<dbReference type="SMART" id="SM00534">
    <property type="entry name" value="MUTSac"/>
    <property type="match status" value="1"/>
</dbReference>
<dbReference type="InterPro" id="IPR036187">
    <property type="entry name" value="DNA_mismatch_repair_MutS_sf"/>
</dbReference>
<keyword evidence="7" id="KW-0255">Endonuclease</keyword>
<comment type="subunit">
    <text evidence="7">Homodimer. Binds to stalled ribosomes, contacting rRNA.</text>
</comment>
<dbReference type="PROSITE" id="PS50828">
    <property type="entry name" value="SMR"/>
    <property type="match status" value="1"/>
</dbReference>
<dbReference type="SMART" id="SM00533">
    <property type="entry name" value="MUTSd"/>
    <property type="match status" value="1"/>
</dbReference>
<dbReference type="Pfam" id="PF01713">
    <property type="entry name" value="Smr"/>
    <property type="match status" value="1"/>
</dbReference>
<dbReference type="GO" id="GO:0043023">
    <property type="term" value="F:ribosomal large subunit binding"/>
    <property type="evidence" value="ECO:0007669"/>
    <property type="project" value="UniProtKB-UniRule"/>
</dbReference>
<keyword evidence="5 7" id="KW-0694">RNA-binding</keyword>
<dbReference type="GO" id="GO:0072344">
    <property type="term" value="P:rescue of stalled ribosome"/>
    <property type="evidence" value="ECO:0007669"/>
    <property type="project" value="UniProtKB-UniRule"/>
</dbReference>
<evidence type="ECO:0000256" key="3">
    <source>
        <dbReference type="ARBA" id="ARBA00022801"/>
    </source>
</evidence>
<dbReference type="OrthoDB" id="9808166at2"/>
<dbReference type="InterPro" id="IPR036063">
    <property type="entry name" value="Smr_dom_sf"/>
</dbReference>
<gene>
    <name evidence="7" type="primary">mutS2</name>
    <name evidence="7" type="synonym">rqcU</name>
    <name evidence="11" type="ORF">ATW55_10640</name>
</gene>
<dbReference type="InterPro" id="IPR045076">
    <property type="entry name" value="MutS"/>
</dbReference>
<dbReference type="PROSITE" id="PS00486">
    <property type="entry name" value="DNA_MISMATCH_REPAIR_2"/>
    <property type="match status" value="1"/>
</dbReference>
<dbReference type="PANTHER" id="PTHR48466:SF2">
    <property type="entry name" value="OS10G0509000 PROTEIN"/>
    <property type="match status" value="1"/>
</dbReference>
<dbReference type="GO" id="GO:0006298">
    <property type="term" value="P:mismatch repair"/>
    <property type="evidence" value="ECO:0007669"/>
    <property type="project" value="InterPro"/>
</dbReference>
<dbReference type="GO" id="GO:0004519">
    <property type="term" value="F:endonuclease activity"/>
    <property type="evidence" value="ECO:0007669"/>
    <property type="project" value="UniProtKB-UniRule"/>
</dbReference>
<keyword evidence="6 7" id="KW-0238">DNA-binding</keyword>
<dbReference type="Gene3D" id="3.40.50.300">
    <property type="entry name" value="P-loop containing nucleotide triphosphate hydrolases"/>
    <property type="match status" value="1"/>
</dbReference>
<dbReference type="InterPro" id="IPR007696">
    <property type="entry name" value="DNA_mismatch_repair_MutS_core"/>
</dbReference>
<proteinExistence type="inferred from homology"/>
<dbReference type="GO" id="GO:0030983">
    <property type="term" value="F:mismatched DNA binding"/>
    <property type="evidence" value="ECO:0007669"/>
    <property type="project" value="InterPro"/>
</dbReference>
<dbReference type="HAMAP" id="MF_00092">
    <property type="entry name" value="MutS2"/>
    <property type="match status" value="1"/>
</dbReference>
<comment type="function">
    <text evidence="7">Acts as a ribosome collision sensor, splitting the ribosome into its 2 subunits. Detects stalled/collided 70S ribosomes which it binds and splits by an ATP-hydrolysis driven conformational change. Acts upstream of the ribosome quality control system (RQC), a ribosome-associated complex that mediates the extraction of incompletely synthesized nascent chains from stalled ribosomes and their subsequent degradation. Probably generates substrates for RQC.</text>
</comment>
<dbReference type="SUPFAM" id="SSF160443">
    <property type="entry name" value="SMR domain-like"/>
    <property type="match status" value="1"/>
</dbReference>
<dbReference type="Gene3D" id="3.30.1370.110">
    <property type="match status" value="1"/>
</dbReference>
<dbReference type="PIRSF" id="PIRSF005814">
    <property type="entry name" value="MutS_YshD"/>
    <property type="match status" value="1"/>
</dbReference>
<evidence type="ECO:0000256" key="2">
    <source>
        <dbReference type="ARBA" id="ARBA00022741"/>
    </source>
</evidence>
<dbReference type="EMBL" id="LPVJ01000070">
    <property type="protein sequence ID" value="KUO94854.1"/>
    <property type="molecule type" value="Genomic_DNA"/>
</dbReference>
<evidence type="ECO:0000256" key="6">
    <source>
        <dbReference type="ARBA" id="ARBA00023125"/>
    </source>
</evidence>
<dbReference type="InterPro" id="IPR027417">
    <property type="entry name" value="P-loop_NTPase"/>
</dbReference>
<evidence type="ECO:0000256" key="4">
    <source>
        <dbReference type="ARBA" id="ARBA00022840"/>
    </source>
</evidence>
<sequence>MNERVLRLLDFSRIVSEVTARCQTPYGEERARLLRPFANIVDARAALSDTEEGSVYYRLKGEPAFARTGDLREVVARAGVGGILGAAELYALAETSRSARRLARILSELCERADVSRFARQFAALDLPKTLEDEIFRCIDEDARILDQASATLADLRASMRSVTQRMRRSIDEMLRSTSIQNYLQDQIVTIRNDRLCLSVRADAAQHVRGIIHDQSASGATFFIEPERVAALGNELRRYEVLEEREMERILSELSALVAPHTDVLLEAIEVIGAFDFAVAKAAFAHAERAIKPELDERPILHLVQARHPHLDRAVAVPLDIHLGESFTQLLITGPNTGGKTVSLKTMGLLTLMALSGLFVTAAEGTRIGWFDEVYADIGDEQSIEQSLSTFSSHMTNIIRILREASSSSLVLFDEIGAGTDPTEGASLAMAILDELRARGIRTVATTHYSELKAYAYTTPGTINASVSFDVETLTPTYRLELGIPGKSYAFAIAERLGLPQSLIEQARARLKTSDERVEDLISHLTRRVHEAREDHEQAHRARQDVERLREQLEERVRLEEEERMVRKKKADEEIRAYVKRSQREADDLISKLREMAASGAVKDHQLTEARARIRKLAPDPTLDATPRKRSDETLAKGDEVRVLSLAGQKGTLMSEVGSGEWLVAVGSMKLRVNRKNMELLRRAEKVETPVVMLKRVSDGVSPTLDVRGQTVQEAIVEVDRYLDKAVLSGYHQVTIVHGKGTGALREGLLLYLRTHRRVRTYRQGGEGEGGSGVTVIELA</sequence>
<dbReference type="Proteomes" id="UP000053557">
    <property type="component" value="Unassembled WGS sequence"/>
</dbReference>
<keyword evidence="3 7" id="KW-0378">Hydrolase</keyword>
<dbReference type="GO" id="GO:0140664">
    <property type="term" value="F:ATP-dependent DNA damage sensor activity"/>
    <property type="evidence" value="ECO:0007669"/>
    <property type="project" value="InterPro"/>
</dbReference>
<feature type="compositionally biased region" description="Basic and acidic residues" evidence="9">
    <location>
        <begin position="626"/>
        <end position="636"/>
    </location>
</feature>
<dbReference type="SUPFAM" id="SSF48334">
    <property type="entry name" value="DNA repair protein MutS, domain III"/>
    <property type="match status" value="1"/>
</dbReference>
<dbReference type="SUPFAM" id="SSF52540">
    <property type="entry name" value="P-loop containing nucleoside triphosphate hydrolases"/>
    <property type="match status" value="1"/>
</dbReference>
<feature type="domain" description="Smr" evidence="10">
    <location>
        <begin position="705"/>
        <end position="780"/>
    </location>
</feature>
<comment type="caution">
    <text evidence="11">The sequence shown here is derived from an EMBL/GenBank/DDBJ whole genome shotgun (WGS) entry which is preliminary data.</text>
</comment>
<dbReference type="EC" id="3.1.-.-" evidence="7"/>
<dbReference type="AlphaFoldDB" id="A0A101XP35"/>
<feature type="binding site" evidence="7">
    <location>
        <begin position="334"/>
        <end position="341"/>
    </location>
    <ligand>
        <name>ATP</name>
        <dbReference type="ChEBI" id="CHEBI:30616"/>
    </ligand>
</feature>
<comment type="similarity">
    <text evidence="7">Belongs to the DNA mismatch repair MutS family. MutS2 subfamily.</text>
</comment>
<keyword evidence="2 7" id="KW-0547">Nucleotide-binding</keyword>
<keyword evidence="4 7" id="KW-0067">ATP-binding</keyword>
<organism evidence="11 12">
    <name type="scientific">Ferroacidibacillus organovorans</name>
    <dbReference type="NCBI Taxonomy" id="1765683"/>
    <lineage>
        <taxon>Bacteria</taxon>
        <taxon>Bacillati</taxon>
        <taxon>Bacillota</taxon>
        <taxon>Bacilli</taxon>
        <taxon>Bacillales</taxon>
        <taxon>Alicyclobacillaceae</taxon>
        <taxon>Ferroacidibacillus</taxon>
    </lineage>
</organism>
<dbReference type="NCBIfam" id="TIGR01069">
    <property type="entry name" value="mutS2"/>
    <property type="match status" value="1"/>
</dbReference>
<dbReference type="Pfam" id="PF00488">
    <property type="entry name" value="MutS_V"/>
    <property type="match status" value="1"/>
</dbReference>
<keyword evidence="8" id="KW-0175">Coiled coil</keyword>
<evidence type="ECO:0000259" key="10">
    <source>
        <dbReference type="PROSITE" id="PS50828"/>
    </source>
</evidence>
<name>A0A101XP35_9BACL</name>
<accession>A0A101XP35</accession>
<keyword evidence="1 7" id="KW-0699">rRNA-binding</keyword>
<dbReference type="RefSeq" id="WP_153005181.1">
    <property type="nucleotide sequence ID" value="NZ_LPVJ01000070.1"/>
</dbReference>
<dbReference type="InterPro" id="IPR005747">
    <property type="entry name" value="MutS2"/>
</dbReference>
<dbReference type="GO" id="GO:0045910">
    <property type="term" value="P:negative regulation of DNA recombination"/>
    <property type="evidence" value="ECO:0007669"/>
    <property type="project" value="InterPro"/>
</dbReference>
<evidence type="ECO:0000313" key="12">
    <source>
        <dbReference type="Proteomes" id="UP000053557"/>
    </source>
</evidence>
<evidence type="ECO:0000256" key="1">
    <source>
        <dbReference type="ARBA" id="ARBA00022730"/>
    </source>
</evidence>